<dbReference type="GO" id="GO:0046872">
    <property type="term" value="F:metal ion binding"/>
    <property type="evidence" value="ECO:0007669"/>
    <property type="project" value="UniProtKB-KW"/>
</dbReference>
<keyword evidence="4" id="KW-0408">Iron</keyword>
<dbReference type="GO" id="GO:0051537">
    <property type="term" value="F:2 iron, 2 sulfur cluster binding"/>
    <property type="evidence" value="ECO:0007669"/>
    <property type="project" value="UniProtKB-KW"/>
</dbReference>
<evidence type="ECO:0000256" key="3">
    <source>
        <dbReference type="ARBA" id="ARBA00023002"/>
    </source>
</evidence>
<dbReference type="PROSITE" id="PS51296">
    <property type="entry name" value="RIESKE"/>
    <property type="match status" value="1"/>
</dbReference>
<dbReference type="GO" id="GO:0004497">
    <property type="term" value="F:monooxygenase activity"/>
    <property type="evidence" value="ECO:0007669"/>
    <property type="project" value="UniProtKB-ARBA"/>
</dbReference>
<evidence type="ECO:0000256" key="5">
    <source>
        <dbReference type="ARBA" id="ARBA00023014"/>
    </source>
</evidence>
<gene>
    <name evidence="7" type="ORF">FXF68_13520</name>
</gene>
<keyword evidence="5" id="KW-0411">Iron-sulfur</keyword>
<evidence type="ECO:0000256" key="1">
    <source>
        <dbReference type="ARBA" id="ARBA00022714"/>
    </source>
</evidence>
<evidence type="ECO:0000313" key="8">
    <source>
        <dbReference type="Proteomes" id="UP000323505"/>
    </source>
</evidence>
<dbReference type="GO" id="GO:0016705">
    <property type="term" value="F:oxidoreductase activity, acting on paired donors, with incorporation or reduction of molecular oxygen"/>
    <property type="evidence" value="ECO:0007669"/>
    <property type="project" value="UniProtKB-ARBA"/>
</dbReference>
<dbReference type="InterPro" id="IPR036922">
    <property type="entry name" value="Rieske_2Fe-2S_sf"/>
</dbReference>
<keyword evidence="2" id="KW-0479">Metal-binding</keyword>
<dbReference type="AlphaFoldDB" id="A0A5D3FTT5"/>
<keyword evidence="8" id="KW-1185">Reference proteome</keyword>
<proteinExistence type="predicted"/>
<evidence type="ECO:0000313" key="7">
    <source>
        <dbReference type="EMBL" id="TYK51418.1"/>
    </source>
</evidence>
<protein>
    <submittedName>
        <fullName evidence="7">Rieske 2Fe-2S domain-containing protein</fullName>
    </submittedName>
</protein>
<dbReference type="SUPFAM" id="SSF55961">
    <property type="entry name" value="Bet v1-like"/>
    <property type="match status" value="1"/>
</dbReference>
<dbReference type="InterPro" id="IPR050584">
    <property type="entry name" value="Cholesterol_7-desaturase"/>
</dbReference>
<feature type="domain" description="Rieske" evidence="6">
    <location>
        <begin position="55"/>
        <end position="164"/>
    </location>
</feature>
<sequence>MMRRRFMGTTERAAELDAGVDETGRVDETGGARPLRGGRWHVGYTQARHGLRNYWYPALFSHEIEDGTFRTRRMLGENILFNRVDGTVLAVADSCVHHMVRLSAKPGGAESHVPGTVTCWYHGFTYDMRTGDLTGVLTQPDCPLIGRAKIASYPVAERQGVVFAWIGDDEPGPLEADVPPGFLGEDHKVVGLRRTIASNWRLGAENGFDPTHIYFHREAPIVTGTSRRMPLGLNMVPGKEPEFVSAGGRRGLVDMLRENYEPLYEAEVNGSVVKATGTHRSTTEEGSIWLPGVLKITKFLPDPEMTHFEWYVPIDEDRHDYVQMLVRPCANADEEKDFVAQYHGMWEQMFHRDGFNDQDIWARCALQEVFANEDEWSSEQLMKPDMALIHWRRLVHGHARGFQGPPRFAAPKDSVD</sequence>
<dbReference type="InterPro" id="IPR017941">
    <property type="entry name" value="Rieske_2Fe-2S"/>
</dbReference>
<evidence type="ECO:0000256" key="4">
    <source>
        <dbReference type="ARBA" id="ARBA00023004"/>
    </source>
</evidence>
<dbReference type="Proteomes" id="UP000323505">
    <property type="component" value="Unassembled WGS sequence"/>
</dbReference>
<dbReference type="Gene3D" id="3.90.380.10">
    <property type="entry name" value="Naphthalene 1,2-dioxygenase Alpha Subunit, Chain A, domain 1"/>
    <property type="match status" value="1"/>
</dbReference>
<keyword evidence="1" id="KW-0001">2Fe-2S</keyword>
<dbReference type="PANTHER" id="PTHR21266">
    <property type="entry name" value="IRON-SULFUR DOMAIN CONTAINING PROTEIN"/>
    <property type="match status" value="1"/>
</dbReference>
<dbReference type="EMBL" id="VSRQ01000002">
    <property type="protein sequence ID" value="TYK51418.1"/>
    <property type="molecule type" value="Genomic_DNA"/>
</dbReference>
<name>A0A5D3FTT5_9ACTN</name>
<keyword evidence="3" id="KW-0560">Oxidoreductase</keyword>
<dbReference type="InterPro" id="IPR021028">
    <property type="entry name" value="Homotrim_ring_OHase_catalytic"/>
</dbReference>
<dbReference type="Pfam" id="PF11723">
    <property type="entry name" value="Aromatic_hydrox"/>
    <property type="match status" value="1"/>
</dbReference>
<dbReference type="Gene3D" id="2.20.25.10">
    <property type="match status" value="1"/>
</dbReference>
<dbReference type="Pfam" id="PF00355">
    <property type="entry name" value="Rieske"/>
    <property type="match status" value="1"/>
</dbReference>
<dbReference type="Gene3D" id="2.20.25.680">
    <property type="match status" value="1"/>
</dbReference>
<dbReference type="PANTHER" id="PTHR21266:SF60">
    <property type="entry name" value="3-KETOSTEROID-9-ALPHA-MONOOXYGENASE, OXYGENASE COMPONENT"/>
    <property type="match status" value="1"/>
</dbReference>
<comment type="caution">
    <text evidence="7">The sequence shown here is derived from an EMBL/GenBank/DDBJ whole genome shotgun (WGS) entry which is preliminary data.</text>
</comment>
<organism evidence="7 8">
    <name type="scientific">Actinomadura decatromicini</name>
    <dbReference type="NCBI Taxonomy" id="2604572"/>
    <lineage>
        <taxon>Bacteria</taxon>
        <taxon>Bacillati</taxon>
        <taxon>Actinomycetota</taxon>
        <taxon>Actinomycetes</taxon>
        <taxon>Streptosporangiales</taxon>
        <taxon>Thermomonosporaceae</taxon>
        <taxon>Actinomadura</taxon>
    </lineage>
</organism>
<evidence type="ECO:0000259" key="6">
    <source>
        <dbReference type="PROSITE" id="PS51296"/>
    </source>
</evidence>
<dbReference type="SUPFAM" id="SSF50022">
    <property type="entry name" value="ISP domain"/>
    <property type="match status" value="1"/>
</dbReference>
<evidence type="ECO:0000256" key="2">
    <source>
        <dbReference type="ARBA" id="ARBA00022723"/>
    </source>
</evidence>
<accession>A0A5D3FTT5</accession>
<reference evidence="7 8" key="1">
    <citation type="submission" date="2019-08" db="EMBL/GenBank/DDBJ databases">
        <title>Actinomadura sp. nov. CYP1-5 isolated from mountain soil.</title>
        <authorList>
            <person name="Songsumanus A."/>
            <person name="Kuncharoen N."/>
            <person name="Kudo T."/>
            <person name="Yuki M."/>
            <person name="Igarashi Y."/>
            <person name="Tanasupawat S."/>
        </authorList>
    </citation>
    <scope>NUCLEOTIDE SEQUENCE [LARGE SCALE GENOMIC DNA]</scope>
    <source>
        <strain evidence="7 8">CYP1-5</strain>
    </source>
</reference>